<accession>A0ACC3YJZ2</accession>
<name>A0ACC3YJZ2_COLTU</name>
<proteinExistence type="predicted"/>
<evidence type="ECO:0000313" key="2">
    <source>
        <dbReference type="Proteomes" id="UP000805649"/>
    </source>
</evidence>
<gene>
    <name evidence="1" type="ORF">CTRU02_213142</name>
</gene>
<reference evidence="1 2" key="1">
    <citation type="journal article" date="2020" name="Phytopathology">
        <title>Genome Sequence Resources of Colletotrichum truncatum, C. plurivorum, C. musicola, and C. sojae: Four Species Pathogenic to Soybean (Glycine max).</title>
        <authorList>
            <person name="Rogerio F."/>
            <person name="Boufleur T.R."/>
            <person name="Ciampi-Guillardi M."/>
            <person name="Sukno S.A."/>
            <person name="Thon M.R."/>
            <person name="Massola Junior N.S."/>
            <person name="Baroncelli R."/>
        </authorList>
    </citation>
    <scope>NUCLEOTIDE SEQUENCE [LARGE SCALE GENOMIC DNA]</scope>
    <source>
        <strain evidence="1 2">CMES1059</strain>
    </source>
</reference>
<sequence>MSIRVAIVGATGETGGSITNALLESTDVKFWSQEVTALARPESIQKPAYTELKQRSVTIVPANLNGPQDDLVKVLRGIDVVVSAIAFTSLSDEIPLANASKAAGVKRFVQSALMVVIPPRGVVDFREKKDDILSHILKIRLPYTYIDAGWWYQIAFPRLPSGKIDYAIPSDYSGNLLGADGNVPIALADIRDVGRYVARVIADPRTINKKVFVYSEVLPQNQIYEAFEKASGEKLERQYISETELLSNIEAARSLANTNPENSDAVRQFVKGQLLHSIAIRGDNTPENAEYLGYLDGKALYPDFPYIKFDDFVGDLLIGKAKGVYNP</sequence>
<evidence type="ECO:0000313" key="1">
    <source>
        <dbReference type="EMBL" id="KAL0932189.1"/>
    </source>
</evidence>
<dbReference type="EMBL" id="VUJX02000009">
    <property type="protein sequence ID" value="KAL0932189.1"/>
    <property type="molecule type" value="Genomic_DNA"/>
</dbReference>
<keyword evidence="2" id="KW-1185">Reference proteome</keyword>
<dbReference type="Proteomes" id="UP000805649">
    <property type="component" value="Unassembled WGS sequence"/>
</dbReference>
<protein>
    <submittedName>
        <fullName evidence="1">Isoflavone reductase family protein</fullName>
    </submittedName>
</protein>
<organism evidence="1 2">
    <name type="scientific">Colletotrichum truncatum</name>
    <name type="common">Anthracnose fungus</name>
    <name type="synonym">Colletotrichum capsici</name>
    <dbReference type="NCBI Taxonomy" id="5467"/>
    <lineage>
        <taxon>Eukaryota</taxon>
        <taxon>Fungi</taxon>
        <taxon>Dikarya</taxon>
        <taxon>Ascomycota</taxon>
        <taxon>Pezizomycotina</taxon>
        <taxon>Sordariomycetes</taxon>
        <taxon>Hypocreomycetidae</taxon>
        <taxon>Glomerellales</taxon>
        <taxon>Glomerellaceae</taxon>
        <taxon>Colletotrichum</taxon>
        <taxon>Colletotrichum truncatum species complex</taxon>
    </lineage>
</organism>
<comment type="caution">
    <text evidence="1">The sequence shown here is derived from an EMBL/GenBank/DDBJ whole genome shotgun (WGS) entry which is preliminary data.</text>
</comment>